<sequence>MDELFDFEGRERIGIEGLAAYLEDRGDTAMVALMLKMTVRHAGPRA</sequence>
<name>A0ABW5U1N2_9RHOB</name>
<keyword evidence="2" id="KW-1185">Reference proteome</keyword>
<organism evidence="1 2">
    <name type="scientific">Sulfitobacter aestuarii</name>
    <dbReference type="NCBI Taxonomy" id="2161676"/>
    <lineage>
        <taxon>Bacteria</taxon>
        <taxon>Pseudomonadati</taxon>
        <taxon>Pseudomonadota</taxon>
        <taxon>Alphaproteobacteria</taxon>
        <taxon>Rhodobacterales</taxon>
        <taxon>Roseobacteraceae</taxon>
        <taxon>Sulfitobacter</taxon>
    </lineage>
</organism>
<gene>
    <name evidence="1" type="ORF">ACFSUD_05265</name>
</gene>
<dbReference type="EMBL" id="JBHUMP010000003">
    <property type="protein sequence ID" value="MFD2738966.1"/>
    <property type="molecule type" value="Genomic_DNA"/>
</dbReference>
<comment type="caution">
    <text evidence="1">The sequence shown here is derived from an EMBL/GenBank/DDBJ whole genome shotgun (WGS) entry which is preliminary data.</text>
</comment>
<dbReference type="RefSeq" id="WP_386372155.1">
    <property type="nucleotide sequence ID" value="NZ_JBHUMP010000003.1"/>
</dbReference>
<protein>
    <submittedName>
        <fullName evidence="1">Uncharacterized protein</fullName>
    </submittedName>
</protein>
<dbReference type="Proteomes" id="UP001597474">
    <property type="component" value="Unassembled WGS sequence"/>
</dbReference>
<evidence type="ECO:0000313" key="1">
    <source>
        <dbReference type="EMBL" id="MFD2738966.1"/>
    </source>
</evidence>
<evidence type="ECO:0000313" key="2">
    <source>
        <dbReference type="Proteomes" id="UP001597474"/>
    </source>
</evidence>
<proteinExistence type="predicted"/>
<accession>A0ABW5U1N2</accession>
<reference evidence="2" key="1">
    <citation type="journal article" date="2019" name="Int. J. Syst. Evol. Microbiol.">
        <title>The Global Catalogue of Microorganisms (GCM) 10K type strain sequencing project: providing services to taxonomists for standard genome sequencing and annotation.</title>
        <authorList>
            <consortium name="The Broad Institute Genomics Platform"/>
            <consortium name="The Broad Institute Genome Sequencing Center for Infectious Disease"/>
            <person name="Wu L."/>
            <person name="Ma J."/>
        </authorList>
    </citation>
    <scope>NUCLEOTIDE SEQUENCE [LARGE SCALE GENOMIC DNA]</scope>
    <source>
        <strain evidence="2">TISTR 2562</strain>
    </source>
</reference>